<protein>
    <submittedName>
        <fullName evidence="3">Uncharacterized protein</fullName>
    </submittedName>
</protein>
<feature type="transmembrane region" description="Helical" evidence="2">
    <location>
        <begin position="12"/>
        <end position="34"/>
    </location>
</feature>
<keyword evidence="2" id="KW-1133">Transmembrane helix</keyword>
<feature type="compositionally biased region" description="Basic residues" evidence="1">
    <location>
        <begin position="332"/>
        <end position="345"/>
    </location>
</feature>
<dbReference type="KEGG" id="fcy:FRACYDRAFT_242471"/>
<keyword evidence="2" id="KW-0812">Transmembrane</keyword>
<reference evidence="3 4" key="1">
    <citation type="submission" date="2016-09" db="EMBL/GenBank/DDBJ databases">
        <title>Extensive genetic diversity and differential bi-allelic expression allows diatom success in the polar Southern Ocean.</title>
        <authorList>
            <consortium name="DOE Joint Genome Institute"/>
            <person name="Mock T."/>
            <person name="Otillar R.P."/>
            <person name="Strauss J."/>
            <person name="Dupont C."/>
            <person name="Frickenhaus S."/>
            <person name="Maumus F."/>
            <person name="Mcmullan M."/>
            <person name="Sanges R."/>
            <person name="Schmutz J."/>
            <person name="Toseland A."/>
            <person name="Valas R."/>
            <person name="Veluchamy A."/>
            <person name="Ward B.J."/>
            <person name="Allen A."/>
            <person name="Barry K."/>
            <person name="Falciatore A."/>
            <person name="Ferrante M."/>
            <person name="Fortunato A.E."/>
            <person name="Gloeckner G."/>
            <person name="Gruber A."/>
            <person name="Hipkin R."/>
            <person name="Janech M."/>
            <person name="Kroth P."/>
            <person name="Leese F."/>
            <person name="Lindquist E."/>
            <person name="Lyon B.R."/>
            <person name="Martin J."/>
            <person name="Mayer C."/>
            <person name="Parker M."/>
            <person name="Quesneville H."/>
            <person name="Raymond J."/>
            <person name="Uhlig C."/>
            <person name="Valentin K.U."/>
            <person name="Worden A.Z."/>
            <person name="Armbrust E.V."/>
            <person name="Bowler C."/>
            <person name="Green B."/>
            <person name="Moulton V."/>
            <person name="Van Oosterhout C."/>
            <person name="Grigoriev I."/>
        </authorList>
    </citation>
    <scope>NUCLEOTIDE SEQUENCE [LARGE SCALE GENOMIC DNA]</scope>
    <source>
        <strain evidence="3 4">CCMP1102</strain>
    </source>
</reference>
<dbReference type="EMBL" id="KV784361">
    <property type="protein sequence ID" value="OEU14119.1"/>
    <property type="molecule type" value="Genomic_DNA"/>
</dbReference>
<evidence type="ECO:0000256" key="1">
    <source>
        <dbReference type="SAM" id="MobiDB-lite"/>
    </source>
</evidence>
<dbReference type="OrthoDB" id="48391at2759"/>
<proteinExistence type="predicted"/>
<evidence type="ECO:0000256" key="2">
    <source>
        <dbReference type="SAM" id="Phobius"/>
    </source>
</evidence>
<keyword evidence="4" id="KW-1185">Reference proteome</keyword>
<gene>
    <name evidence="3" type="ORF">FRACYDRAFT_242471</name>
</gene>
<dbReference type="Proteomes" id="UP000095751">
    <property type="component" value="Unassembled WGS sequence"/>
</dbReference>
<feature type="region of interest" description="Disordered" evidence="1">
    <location>
        <begin position="311"/>
        <end position="345"/>
    </location>
</feature>
<feature type="compositionally biased region" description="Basic and acidic residues" evidence="1">
    <location>
        <begin position="311"/>
        <end position="321"/>
    </location>
</feature>
<dbReference type="AlphaFoldDB" id="A0A1E7F7L1"/>
<evidence type="ECO:0000313" key="3">
    <source>
        <dbReference type="EMBL" id="OEU14119.1"/>
    </source>
</evidence>
<name>A0A1E7F7L1_9STRA</name>
<sequence length="435" mass="49794">MTRTSNNNDTRCFWYMFVVGILALLVTPICGFVPNHSTFPTTIAASNSNQQRHRHRHRRRDGKNLIIRRDAATTHRDDADLLKLSDQDIGRFHHMKTRGRVMPIIVLGEPILPGQRLFFRSGDTKFEELIKYIARIERDKLESGNSLVRTSNIVEVGILGFQPGTGQPLQIGVTSTVRTSNFNYGLTAANREKVITTSFLGNQIFRLVGDPWMDPTSSFHMAHVEIFDERYDDELPIQSNTNGKTTKIYGHDNNVLQNVDNNNNNRRHTTEIQIETDILFSQIPTLVDDWMELLFEAELATPANLVPRQREIVPDPNKINEGDPSYNNSSNNHHHHHRQRQHRLRKNNYALYPPFRQVDRAVWVAALLNPVQRYPLHVSPEIRPAFLACKNDRDRLSLCVRALQTSTQFLEQYLEVKRRGGLEKGPGDGQGGLAE</sequence>
<keyword evidence="2" id="KW-0472">Membrane</keyword>
<accession>A0A1E7F7L1</accession>
<evidence type="ECO:0000313" key="4">
    <source>
        <dbReference type="Proteomes" id="UP000095751"/>
    </source>
</evidence>
<dbReference type="InParanoid" id="A0A1E7F7L1"/>
<organism evidence="3 4">
    <name type="scientific">Fragilariopsis cylindrus CCMP1102</name>
    <dbReference type="NCBI Taxonomy" id="635003"/>
    <lineage>
        <taxon>Eukaryota</taxon>
        <taxon>Sar</taxon>
        <taxon>Stramenopiles</taxon>
        <taxon>Ochrophyta</taxon>
        <taxon>Bacillariophyta</taxon>
        <taxon>Bacillariophyceae</taxon>
        <taxon>Bacillariophycidae</taxon>
        <taxon>Bacillariales</taxon>
        <taxon>Bacillariaceae</taxon>
        <taxon>Fragilariopsis</taxon>
    </lineage>
</organism>